<evidence type="ECO:0000313" key="1">
    <source>
        <dbReference type="EMBL" id="GAI71752.1"/>
    </source>
</evidence>
<protein>
    <submittedName>
        <fullName evidence="1">Uncharacterized protein</fullName>
    </submittedName>
</protein>
<reference evidence="1" key="1">
    <citation type="journal article" date="2014" name="Front. Microbiol.">
        <title>High frequency of phylogenetically diverse reductive dehalogenase-homologous genes in deep subseafloor sedimentary metagenomes.</title>
        <authorList>
            <person name="Kawai M."/>
            <person name="Futagami T."/>
            <person name="Toyoda A."/>
            <person name="Takaki Y."/>
            <person name="Nishi S."/>
            <person name="Hori S."/>
            <person name="Arai W."/>
            <person name="Tsubouchi T."/>
            <person name="Morono Y."/>
            <person name="Uchiyama I."/>
            <person name="Ito T."/>
            <person name="Fujiyama A."/>
            <person name="Inagaki F."/>
            <person name="Takami H."/>
        </authorList>
    </citation>
    <scope>NUCLEOTIDE SEQUENCE</scope>
    <source>
        <strain evidence="1">Expedition CK06-06</strain>
    </source>
</reference>
<feature type="non-terminal residue" evidence="1">
    <location>
        <position position="50"/>
    </location>
</feature>
<proteinExistence type="predicted"/>
<dbReference type="EMBL" id="BARW01001029">
    <property type="protein sequence ID" value="GAI71752.1"/>
    <property type="molecule type" value="Genomic_DNA"/>
</dbReference>
<gene>
    <name evidence="1" type="ORF">S12H4_03593</name>
</gene>
<sequence>MGFSYRLRWGSIGQILPSPNPASELIGWLIITELLDITNLTTDRTGDFIE</sequence>
<accession>X1QT35</accession>
<dbReference type="AlphaFoldDB" id="X1QT35"/>
<organism evidence="1">
    <name type="scientific">marine sediment metagenome</name>
    <dbReference type="NCBI Taxonomy" id="412755"/>
    <lineage>
        <taxon>unclassified sequences</taxon>
        <taxon>metagenomes</taxon>
        <taxon>ecological metagenomes</taxon>
    </lineage>
</organism>
<comment type="caution">
    <text evidence="1">The sequence shown here is derived from an EMBL/GenBank/DDBJ whole genome shotgun (WGS) entry which is preliminary data.</text>
</comment>
<name>X1QT35_9ZZZZ</name>